<dbReference type="SUPFAM" id="SSF53850">
    <property type="entry name" value="Periplasmic binding protein-like II"/>
    <property type="match status" value="1"/>
</dbReference>
<dbReference type="Proteomes" id="UP000003692">
    <property type="component" value="Unassembled WGS sequence"/>
</dbReference>
<dbReference type="Gene3D" id="3.40.190.10">
    <property type="entry name" value="Periplasmic binding protein-like II"/>
    <property type="match status" value="2"/>
</dbReference>
<dbReference type="PANTHER" id="PTHR30632:SF0">
    <property type="entry name" value="SULFATE-BINDING PROTEIN"/>
    <property type="match status" value="1"/>
</dbReference>
<dbReference type="PANTHER" id="PTHR30632">
    <property type="entry name" value="MOLYBDATE-BINDING PERIPLASMIC PROTEIN"/>
    <property type="match status" value="1"/>
</dbReference>
<proteinExistence type="predicted"/>
<sequence length="273" mass="29039">MHDEEGTTMEPMISVLAAGSLRSALTPLIAAFTRQTGLRVALRYGPAGLLRERILAGEPCSLFASADRHNAQALIDAGLAQARFPLAANRLMLSARAAACRPGDDWLALLRDPTLRVATSTPHCDPGGDYAWQLFTRLEQGYPGLGTALKRRARPLVGGRGGVTIPPGECAAAWLIRQGLTDLFIGYAHYGQQLAQAADLRVLTLPEPWNVLCDYQLAQLATDAASQRLCHVMLSEAGQVYLRQAGFLPPCAAAQTAGPAAACRTRPDGSCAP</sequence>
<evidence type="ECO:0000313" key="1">
    <source>
        <dbReference type="EMBL" id="EFE22718.1"/>
    </source>
</evidence>
<dbReference type="GO" id="GO:0030973">
    <property type="term" value="F:molybdate ion binding"/>
    <property type="evidence" value="ECO:0007669"/>
    <property type="project" value="TreeGrafter"/>
</dbReference>
<reference evidence="1 2" key="1">
    <citation type="submission" date="2010-02" db="EMBL/GenBank/DDBJ databases">
        <authorList>
            <person name="Weinstock G."/>
            <person name="Sodergren E."/>
            <person name="Clifton S."/>
            <person name="Fulton L."/>
            <person name="Fulton B."/>
            <person name="Courtney L."/>
            <person name="Fronick C."/>
            <person name="Harrison M."/>
            <person name="Strong C."/>
            <person name="Farmer C."/>
            <person name="Delahaunty K."/>
            <person name="Markovic C."/>
            <person name="Hall O."/>
            <person name="Minx P."/>
            <person name="Tomlinson C."/>
            <person name="Mitreva M."/>
            <person name="Nelson J."/>
            <person name="Hou S."/>
            <person name="Wollam A."/>
            <person name="Pepin K.H."/>
            <person name="Johnson M."/>
            <person name="Bhonagiri V."/>
            <person name="Zhang X."/>
            <person name="Suruliraj S."/>
            <person name="Warren W."/>
            <person name="Chinwalla A."/>
            <person name="Mardis E.R."/>
            <person name="Wilson R.K."/>
        </authorList>
    </citation>
    <scope>NUCLEOTIDE SEQUENCE [LARGE SCALE GENOMIC DNA]</scope>
    <source>
        <strain evidence="1 2">ATCC 23685</strain>
    </source>
</reference>
<protein>
    <submittedName>
        <fullName evidence="1">Molybdate ABC transporter, periplasmic molybdate-binding protein</fullName>
    </submittedName>
</protein>
<organism evidence="1 2">
    <name type="scientific">Edwardsiella tarda ATCC 23685</name>
    <dbReference type="NCBI Taxonomy" id="500638"/>
    <lineage>
        <taxon>Bacteria</taxon>
        <taxon>Pseudomonadati</taxon>
        <taxon>Pseudomonadota</taxon>
        <taxon>Gammaproteobacteria</taxon>
        <taxon>Enterobacterales</taxon>
        <taxon>Hafniaceae</taxon>
        <taxon>Edwardsiella</taxon>
    </lineage>
</organism>
<evidence type="ECO:0000313" key="2">
    <source>
        <dbReference type="Proteomes" id="UP000003692"/>
    </source>
</evidence>
<dbReference type="HOGENOM" id="CLU_083611_0_0_6"/>
<dbReference type="AlphaFoldDB" id="D4F695"/>
<dbReference type="Pfam" id="PF13531">
    <property type="entry name" value="SBP_bac_11"/>
    <property type="match status" value="1"/>
</dbReference>
<dbReference type="InterPro" id="IPR050682">
    <property type="entry name" value="ModA/WtpA"/>
</dbReference>
<name>D4F695_EDWTA</name>
<dbReference type="EMBL" id="ADGK01000190">
    <property type="protein sequence ID" value="EFE22718.1"/>
    <property type="molecule type" value="Genomic_DNA"/>
</dbReference>
<dbReference type="GO" id="GO:0015689">
    <property type="term" value="P:molybdate ion transport"/>
    <property type="evidence" value="ECO:0007669"/>
    <property type="project" value="TreeGrafter"/>
</dbReference>
<gene>
    <name evidence="1" type="primary">modA</name>
    <name evidence="1" type="ORF">EDWATA_02276</name>
</gene>
<comment type="caution">
    <text evidence="1">The sequence shown here is derived from an EMBL/GenBank/DDBJ whole genome shotgun (WGS) entry which is preliminary data.</text>
</comment>
<accession>D4F695</accession>